<dbReference type="Pfam" id="PF00072">
    <property type="entry name" value="Response_reg"/>
    <property type="match status" value="1"/>
</dbReference>
<feature type="compositionally biased region" description="Polar residues" evidence="9">
    <location>
        <begin position="312"/>
        <end position="325"/>
    </location>
</feature>
<dbReference type="InterPro" id="IPR011006">
    <property type="entry name" value="CheY-like_superfamily"/>
</dbReference>
<dbReference type="GO" id="GO:0005634">
    <property type="term" value="C:nucleus"/>
    <property type="evidence" value="ECO:0007669"/>
    <property type="project" value="UniProtKB-SubCell"/>
</dbReference>
<dbReference type="Gene3D" id="3.40.50.2300">
    <property type="match status" value="1"/>
</dbReference>
<evidence type="ECO:0000259" key="11">
    <source>
        <dbReference type="PROSITE" id="PS51294"/>
    </source>
</evidence>
<evidence type="ECO:0000259" key="10">
    <source>
        <dbReference type="PROSITE" id="PS50110"/>
    </source>
</evidence>
<dbReference type="InterPro" id="IPR001005">
    <property type="entry name" value="SANT/Myb"/>
</dbReference>
<dbReference type="PROSITE" id="PS51294">
    <property type="entry name" value="HTH_MYB"/>
    <property type="match status" value="1"/>
</dbReference>
<evidence type="ECO:0000256" key="7">
    <source>
        <dbReference type="ARBA" id="ARBA00023242"/>
    </source>
</evidence>
<keyword evidence="13" id="KW-1185">Reference proteome</keyword>
<dbReference type="SUPFAM" id="SSF52172">
    <property type="entry name" value="CheY-like"/>
    <property type="match status" value="1"/>
</dbReference>
<evidence type="ECO:0000313" key="12">
    <source>
        <dbReference type="EMBL" id="KAL3618206.1"/>
    </source>
</evidence>
<feature type="compositionally biased region" description="Polar residues" evidence="9">
    <location>
        <begin position="430"/>
        <end position="445"/>
    </location>
</feature>
<dbReference type="Gene3D" id="1.10.10.60">
    <property type="entry name" value="Homeodomain-like"/>
    <property type="match status" value="1"/>
</dbReference>
<dbReference type="GO" id="GO:0000160">
    <property type="term" value="P:phosphorelay signal transduction system"/>
    <property type="evidence" value="ECO:0007669"/>
    <property type="project" value="UniProtKB-KW"/>
</dbReference>
<evidence type="ECO:0000256" key="8">
    <source>
        <dbReference type="PROSITE-ProRule" id="PRU00169"/>
    </source>
</evidence>
<dbReference type="InterPro" id="IPR045279">
    <property type="entry name" value="ARR-like"/>
</dbReference>
<feature type="domain" description="HTH myb-type" evidence="11">
    <location>
        <begin position="218"/>
        <end position="269"/>
    </location>
</feature>
<comment type="caution">
    <text evidence="8">Lacks conserved residue(s) required for the propagation of feature annotation.</text>
</comment>
<evidence type="ECO:0000256" key="9">
    <source>
        <dbReference type="SAM" id="MobiDB-lite"/>
    </source>
</evidence>
<keyword evidence="3" id="KW-0902">Two-component regulatory system</keyword>
<organism evidence="12 13">
    <name type="scientific">Castilleja foliolosa</name>
    <dbReference type="NCBI Taxonomy" id="1961234"/>
    <lineage>
        <taxon>Eukaryota</taxon>
        <taxon>Viridiplantae</taxon>
        <taxon>Streptophyta</taxon>
        <taxon>Embryophyta</taxon>
        <taxon>Tracheophyta</taxon>
        <taxon>Spermatophyta</taxon>
        <taxon>Magnoliopsida</taxon>
        <taxon>eudicotyledons</taxon>
        <taxon>Gunneridae</taxon>
        <taxon>Pentapetalae</taxon>
        <taxon>asterids</taxon>
        <taxon>lamiids</taxon>
        <taxon>Lamiales</taxon>
        <taxon>Orobanchaceae</taxon>
        <taxon>Pedicularideae</taxon>
        <taxon>Castillejinae</taxon>
        <taxon>Castilleja</taxon>
    </lineage>
</organism>
<keyword evidence="2" id="KW-0597">Phosphoprotein</keyword>
<keyword evidence="6" id="KW-0804">Transcription</keyword>
<dbReference type="AlphaFoldDB" id="A0ABD3BMG7"/>
<dbReference type="SUPFAM" id="SSF46689">
    <property type="entry name" value="Homeodomain-like"/>
    <property type="match status" value="1"/>
</dbReference>
<evidence type="ECO:0000313" key="13">
    <source>
        <dbReference type="Proteomes" id="UP001632038"/>
    </source>
</evidence>
<dbReference type="PROSITE" id="PS50110">
    <property type="entry name" value="RESPONSE_REGULATORY"/>
    <property type="match status" value="1"/>
</dbReference>
<evidence type="ECO:0000256" key="4">
    <source>
        <dbReference type="ARBA" id="ARBA00023015"/>
    </source>
</evidence>
<dbReference type="SMART" id="SM00448">
    <property type="entry name" value="REC"/>
    <property type="match status" value="1"/>
</dbReference>
<gene>
    <name evidence="12" type="ORF">CASFOL_038527</name>
</gene>
<proteinExistence type="predicted"/>
<dbReference type="PANTHER" id="PTHR43874:SF19">
    <property type="entry name" value="RESPONSE REGULATOR 23-RELATED"/>
    <property type="match status" value="1"/>
</dbReference>
<dbReference type="InterPro" id="IPR001789">
    <property type="entry name" value="Sig_transdc_resp-reg_receiver"/>
</dbReference>
<name>A0ABD3BMG7_9LAMI</name>
<dbReference type="InterPro" id="IPR006447">
    <property type="entry name" value="Myb_dom_plants"/>
</dbReference>
<dbReference type="EMBL" id="JAVIJP010000081">
    <property type="protein sequence ID" value="KAL3618206.1"/>
    <property type="molecule type" value="Genomic_DNA"/>
</dbReference>
<dbReference type="Pfam" id="PF00249">
    <property type="entry name" value="Myb_DNA-binding"/>
    <property type="match status" value="1"/>
</dbReference>
<evidence type="ECO:0000256" key="2">
    <source>
        <dbReference type="ARBA" id="ARBA00022553"/>
    </source>
</evidence>
<dbReference type="PANTHER" id="PTHR43874">
    <property type="entry name" value="TWO-COMPONENT RESPONSE REGULATOR"/>
    <property type="match status" value="1"/>
</dbReference>
<comment type="caution">
    <text evidence="12">The sequence shown here is derived from an EMBL/GenBank/DDBJ whole genome shotgun (WGS) entry which is preliminary data.</text>
</comment>
<accession>A0ABD3BMG7</accession>
<dbReference type="FunFam" id="1.10.10.60:FF:000007">
    <property type="entry name" value="Two-component response regulator"/>
    <property type="match status" value="1"/>
</dbReference>
<keyword evidence="4" id="KW-0805">Transcription regulation</keyword>
<evidence type="ECO:0008006" key="14">
    <source>
        <dbReference type="Google" id="ProtNLM"/>
    </source>
</evidence>
<sequence>MMWEMGNIWADNRTGTVPMAPYHTMVHEIHVLLVDHDSDGLFHTAKLLEICQYRVTLVELASAALSMLTSGKSKFDVIIANLNSPDLHGFKLLQLSVSMGLPTVVTSSDDNPYMAMRALESGAFLYVKKPITMDMLKCLWQHVVREKIKVIRERENLVAPNNHGPRVDHQETPSNLESMMNNEKSKKKNRGSGGDTEEYGYANNRANNNVKRKMCTEWTQELHEKFLDAVEELGEGRCFPKDILDLMNVPGLTRMQVASHLQKCRNANWRSPLERKTQQALPPVPVDPIGSANRPRKFGSKPQLGKAPSGKPQESNGPGQGSKAQSENEKTHTNGTLRNMGIGPKPMTNASHHHYYGPMGSGPNNALGRSSDHHGFYSYQNVDCIIQNFPGMPQGPAGQSHPNPGQGPYHLASSYHEQSSAGPSVDCKSKWSSDTSNFESDQSEC</sequence>
<feature type="domain" description="Response regulatory" evidence="10">
    <location>
        <begin position="30"/>
        <end position="144"/>
    </location>
</feature>
<evidence type="ECO:0000256" key="3">
    <source>
        <dbReference type="ARBA" id="ARBA00023012"/>
    </source>
</evidence>
<evidence type="ECO:0000256" key="1">
    <source>
        <dbReference type="ARBA" id="ARBA00004123"/>
    </source>
</evidence>
<feature type="region of interest" description="Disordered" evidence="9">
    <location>
        <begin position="159"/>
        <end position="202"/>
    </location>
</feature>
<dbReference type="InterPro" id="IPR017930">
    <property type="entry name" value="Myb_dom"/>
</dbReference>
<protein>
    <recommendedName>
        <fullName evidence="14">Two-component response regulator</fullName>
    </recommendedName>
</protein>
<evidence type="ECO:0000256" key="6">
    <source>
        <dbReference type="ARBA" id="ARBA00023163"/>
    </source>
</evidence>
<evidence type="ECO:0000256" key="5">
    <source>
        <dbReference type="ARBA" id="ARBA00023159"/>
    </source>
</evidence>
<feature type="region of interest" description="Disordered" evidence="9">
    <location>
        <begin position="390"/>
        <end position="445"/>
    </location>
</feature>
<reference evidence="13" key="1">
    <citation type="journal article" date="2024" name="IScience">
        <title>Strigolactones Initiate the Formation of Haustorium-like Structures in Castilleja.</title>
        <authorList>
            <person name="Buerger M."/>
            <person name="Peterson D."/>
            <person name="Chory J."/>
        </authorList>
    </citation>
    <scope>NUCLEOTIDE SEQUENCE [LARGE SCALE GENOMIC DNA]</scope>
</reference>
<dbReference type="Proteomes" id="UP001632038">
    <property type="component" value="Unassembled WGS sequence"/>
</dbReference>
<comment type="subcellular location">
    <subcellularLocation>
        <location evidence="1">Nucleus</location>
    </subcellularLocation>
</comment>
<keyword evidence="7" id="KW-0539">Nucleus</keyword>
<keyword evidence="5" id="KW-0010">Activator</keyword>
<feature type="region of interest" description="Disordered" evidence="9">
    <location>
        <begin position="269"/>
        <end position="368"/>
    </location>
</feature>
<dbReference type="InterPro" id="IPR009057">
    <property type="entry name" value="Homeodomain-like_sf"/>
</dbReference>
<dbReference type="NCBIfam" id="TIGR01557">
    <property type="entry name" value="myb_SHAQKYF"/>
    <property type="match status" value="1"/>
</dbReference>